<dbReference type="EMBL" id="JARJCN010000006">
    <property type="protein sequence ID" value="KAJ7100251.1"/>
    <property type="molecule type" value="Genomic_DNA"/>
</dbReference>
<accession>A0AAD6UGB9</accession>
<dbReference type="SUPFAM" id="SSF53254">
    <property type="entry name" value="Phosphoglycerate mutase-like"/>
    <property type="match status" value="1"/>
</dbReference>
<evidence type="ECO:0000313" key="5">
    <source>
        <dbReference type="Proteomes" id="UP001222325"/>
    </source>
</evidence>
<dbReference type="SMART" id="SM00855">
    <property type="entry name" value="PGAM"/>
    <property type="match status" value="1"/>
</dbReference>
<keyword evidence="5" id="KW-1185">Reference proteome</keyword>
<dbReference type="PANTHER" id="PTHR46517:SF1">
    <property type="entry name" value="FRUCTOSE-2,6-BISPHOSPHATASE TIGAR"/>
    <property type="match status" value="1"/>
</dbReference>
<dbReference type="GO" id="GO:0005829">
    <property type="term" value="C:cytosol"/>
    <property type="evidence" value="ECO:0007669"/>
    <property type="project" value="TreeGrafter"/>
</dbReference>
<feature type="binding site" evidence="3">
    <location>
        <begin position="8"/>
        <end position="15"/>
    </location>
    <ligand>
        <name>substrate</name>
    </ligand>
</feature>
<protein>
    <submittedName>
        <fullName evidence="4">Phosphoglycerate mutase</fullName>
    </submittedName>
</protein>
<organism evidence="4 5">
    <name type="scientific">Mycena belliarum</name>
    <dbReference type="NCBI Taxonomy" id="1033014"/>
    <lineage>
        <taxon>Eukaryota</taxon>
        <taxon>Fungi</taxon>
        <taxon>Dikarya</taxon>
        <taxon>Basidiomycota</taxon>
        <taxon>Agaricomycotina</taxon>
        <taxon>Agaricomycetes</taxon>
        <taxon>Agaricomycetidae</taxon>
        <taxon>Agaricales</taxon>
        <taxon>Marasmiineae</taxon>
        <taxon>Mycenaceae</taxon>
        <taxon>Mycena</taxon>
    </lineage>
</organism>
<dbReference type="PANTHER" id="PTHR46517">
    <property type="entry name" value="FRUCTOSE-2,6-BISPHOSPHATASE TIGAR"/>
    <property type="match status" value="1"/>
</dbReference>
<gene>
    <name evidence="4" type="ORF">B0H15DRAFT_819477</name>
</gene>
<dbReference type="GO" id="GO:0045820">
    <property type="term" value="P:negative regulation of glycolytic process"/>
    <property type="evidence" value="ECO:0007669"/>
    <property type="project" value="TreeGrafter"/>
</dbReference>
<evidence type="ECO:0000256" key="1">
    <source>
        <dbReference type="ARBA" id="ARBA00022801"/>
    </source>
</evidence>
<sequence>MLTVTFIRHGQSEDNKKTIWAGWKDTPLSELGNRQAAALGEAFSKSNTNFDFIYASDLLRAHSTGQAVLAAHQSPKPPFTADMRFREQHFGIGEGQPWVIETPPNETLEDLYKRGIFPILRSRDGKFPEGESLDDLARRAEQAIAEFVVPHLAAGKDLHIAIASHGLCISELVAALLRLDPHAPRDKSYTGLLNTAWARAVVSVKDETATGPLDITHLPPLTVEITDFNNADHLAHIEPEVLDEVLDEEKSKARAFFAGKAVA</sequence>
<proteinExistence type="predicted"/>
<feature type="active site" description="Tele-phosphohistidine intermediate" evidence="2">
    <location>
        <position position="9"/>
    </location>
</feature>
<comment type="caution">
    <text evidence="4">The sequence shown here is derived from an EMBL/GenBank/DDBJ whole genome shotgun (WGS) entry which is preliminary data.</text>
</comment>
<keyword evidence="1" id="KW-0378">Hydrolase</keyword>
<dbReference type="CDD" id="cd07067">
    <property type="entry name" value="HP_PGM_like"/>
    <property type="match status" value="1"/>
</dbReference>
<feature type="binding site" evidence="3">
    <location>
        <position position="60"/>
    </location>
    <ligand>
        <name>substrate</name>
    </ligand>
</feature>
<dbReference type="Proteomes" id="UP001222325">
    <property type="component" value="Unassembled WGS sequence"/>
</dbReference>
<name>A0AAD6UGB9_9AGAR</name>
<evidence type="ECO:0000256" key="2">
    <source>
        <dbReference type="PIRSR" id="PIRSR613078-1"/>
    </source>
</evidence>
<dbReference type="InterPro" id="IPR051695">
    <property type="entry name" value="Phosphoglycerate_Mutase"/>
</dbReference>
<dbReference type="AlphaFoldDB" id="A0AAD6UGB9"/>
<dbReference type="Pfam" id="PF00300">
    <property type="entry name" value="His_Phos_1"/>
    <property type="match status" value="1"/>
</dbReference>
<dbReference type="Gene3D" id="3.40.50.1240">
    <property type="entry name" value="Phosphoglycerate mutase-like"/>
    <property type="match status" value="1"/>
</dbReference>
<dbReference type="InterPro" id="IPR029033">
    <property type="entry name" value="His_PPase_superfam"/>
</dbReference>
<feature type="active site" description="Proton donor/acceptor" evidence="2">
    <location>
        <position position="87"/>
    </location>
</feature>
<dbReference type="GO" id="GO:0043456">
    <property type="term" value="P:regulation of pentose-phosphate shunt"/>
    <property type="evidence" value="ECO:0007669"/>
    <property type="project" value="TreeGrafter"/>
</dbReference>
<evidence type="ECO:0000313" key="4">
    <source>
        <dbReference type="EMBL" id="KAJ7100251.1"/>
    </source>
</evidence>
<reference evidence="4" key="1">
    <citation type="submission" date="2023-03" db="EMBL/GenBank/DDBJ databases">
        <title>Massive genome expansion in bonnet fungi (Mycena s.s.) driven by repeated elements and novel gene families across ecological guilds.</title>
        <authorList>
            <consortium name="Lawrence Berkeley National Laboratory"/>
            <person name="Harder C.B."/>
            <person name="Miyauchi S."/>
            <person name="Viragh M."/>
            <person name="Kuo A."/>
            <person name="Thoen E."/>
            <person name="Andreopoulos B."/>
            <person name="Lu D."/>
            <person name="Skrede I."/>
            <person name="Drula E."/>
            <person name="Henrissat B."/>
            <person name="Morin E."/>
            <person name="Kohler A."/>
            <person name="Barry K."/>
            <person name="LaButti K."/>
            <person name="Morin E."/>
            <person name="Salamov A."/>
            <person name="Lipzen A."/>
            <person name="Mereny Z."/>
            <person name="Hegedus B."/>
            <person name="Baldrian P."/>
            <person name="Stursova M."/>
            <person name="Weitz H."/>
            <person name="Taylor A."/>
            <person name="Grigoriev I.V."/>
            <person name="Nagy L.G."/>
            <person name="Martin F."/>
            <person name="Kauserud H."/>
        </authorList>
    </citation>
    <scope>NUCLEOTIDE SEQUENCE</scope>
    <source>
        <strain evidence="4">CBHHK173m</strain>
    </source>
</reference>
<dbReference type="GO" id="GO:0004331">
    <property type="term" value="F:fructose-2,6-bisphosphate 2-phosphatase activity"/>
    <property type="evidence" value="ECO:0007669"/>
    <property type="project" value="TreeGrafter"/>
</dbReference>
<evidence type="ECO:0000256" key="3">
    <source>
        <dbReference type="PIRSR" id="PIRSR613078-2"/>
    </source>
</evidence>
<dbReference type="InterPro" id="IPR013078">
    <property type="entry name" value="His_Pase_superF_clade-1"/>
</dbReference>